<feature type="domain" description="Rad26-like helical repeats" evidence="2">
    <location>
        <begin position="481"/>
        <end position="703"/>
    </location>
</feature>
<gene>
    <name evidence="5" type="ORF">KHLLAP_LOCUS13051</name>
</gene>
<organism evidence="5 6">
    <name type="scientific">Anthostomella pinea</name>
    <dbReference type="NCBI Taxonomy" id="933095"/>
    <lineage>
        <taxon>Eukaryota</taxon>
        <taxon>Fungi</taxon>
        <taxon>Dikarya</taxon>
        <taxon>Ascomycota</taxon>
        <taxon>Pezizomycotina</taxon>
        <taxon>Sordariomycetes</taxon>
        <taxon>Xylariomycetidae</taxon>
        <taxon>Xylariales</taxon>
        <taxon>Xylariaceae</taxon>
        <taxon>Anthostomella</taxon>
    </lineage>
</organism>
<evidence type="ECO:0000256" key="1">
    <source>
        <dbReference type="SAM" id="MobiDB-lite"/>
    </source>
</evidence>
<keyword evidence="6" id="KW-1185">Reference proteome</keyword>
<feature type="compositionally biased region" description="Low complexity" evidence="1">
    <location>
        <begin position="149"/>
        <end position="170"/>
    </location>
</feature>
<comment type="caution">
    <text evidence="5">The sequence shown here is derived from an EMBL/GenBank/DDBJ whole genome shotgun (WGS) entry which is preliminary data.</text>
</comment>
<accession>A0AAI8VY58</accession>
<feature type="domain" description="Rad26-like N-terminal" evidence="4">
    <location>
        <begin position="371"/>
        <end position="424"/>
    </location>
</feature>
<feature type="compositionally biased region" description="Polar residues" evidence="1">
    <location>
        <begin position="76"/>
        <end position="91"/>
    </location>
</feature>
<evidence type="ECO:0000259" key="2">
    <source>
        <dbReference type="Pfam" id="PF12331"/>
    </source>
</evidence>
<evidence type="ECO:0000313" key="6">
    <source>
        <dbReference type="Proteomes" id="UP001295740"/>
    </source>
</evidence>
<evidence type="ECO:0000259" key="4">
    <source>
        <dbReference type="Pfam" id="PF21048"/>
    </source>
</evidence>
<dbReference type="InterPro" id="IPR022093">
    <property type="entry name" value="Rad26-like_helical"/>
</dbReference>
<feature type="region of interest" description="Disordered" evidence="1">
    <location>
        <begin position="59"/>
        <end position="173"/>
    </location>
</feature>
<dbReference type="Pfam" id="PF21048">
    <property type="entry name" value="Rad26-like_N"/>
    <property type="match status" value="1"/>
</dbReference>
<dbReference type="InterPro" id="IPR048379">
    <property type="entry name" value="Rad26-like_C"/>
</dbReference>
<feature type="domain" description="Rad26-like C-terminal" evidence="3">
    <location>
        <begin position="723"/>
        <end position="774"/>
    </location>
</feature>
<feature type="region of interest" description="Disordered" evidence="1">
    <location>
        <begin position="231"/>
        <end position="329"/>
    </location>
</feature>
<sequence length="777" mass="84936">MDDFSDDDLDALNANALQELENNAIQFTQAQKKSDPSQQVEYDFDFEDDDLDDTIVQDELRGPKSALPPERPAAQVATTAPSRVVPQQQETWGPVPLPASHFRPPPIAANPTRQPAAQPAGHRASQQIASRNKAPPYSQIRPPPPLPRPAASIPSRYQPSQAPRQSSPSAHELAALQAQVLDLKSRLTTKDGEISIVRKRLDKSRDDHERELQVVRKQTAEQLAKHERAVEAAKAAQQSATTELEFTKRDLREEVDRAKRKDGGGTPKKNNAATRSWGVSDGFEDVEMAGSPSRGHRGRNAGPVASLVAEPPSRLTRTPTKGKRKRPTVDSPVMALETHSEDMVMLDDAGTDAIVTDQLSSMAPRPARFDYLKVIMNHSAAHDDVQGRRLTFEYLADFVLPSRPTESLAAILFGKLATAGNPDDPMRLPIEFCELVIQLWDDCRKEGCLAPIAELVSLVTFTLQLYTVAIAPYIAPSLLPVAMDSCYEVAIPRFYCPHPGDPTDEAFKNFRDNIATSKILSLLYLTALGCATSEPVGGGLTSPILEFWSQVHPEFVMTLVSQKQTVEDFLTMLRLLCTSVFPDTIGPINPDRPRPPAEVSTSMIDRMSGLLGNTPRWDLDESQLRKVRMAVLQTLAAFARSPFGLTLLARNDSAIPCLVMLLSGSIDELYDGDMHYVPPGGRDADSELQQLVAQTMLLLHTIITSPISAGIAEVATKLAKTTVKATGGVSQKYELSLARLNFAEDLVSEETAELAHELLELAVTSEAGEELGAYFGG</sequence>
<proteinExistence type="predicted"/>
<dbReference type="AlphaFoldDB" id="A0AAI8VY58"/>
<evidence type="ECO:0000313" key="5">
    <source>
        <dbReference type="EMBL" id="CAJ2512583.1"/>
    </source>
</evidence>
<dbReference type="InterPro" id="IPR048380">
    <property type="entry name" value="Rad26-like_N"/>
</dbReference>
<protein>
    <submittedName>
        <fullName evidence="5">Uu.00g055980.m01.CDS01</fullName>
    </submittedName>
</protein>
<dbReference type="EMBL" id="CAUWAG010000019">
    <property type="protein sequence ID" value="CAJ2512583.1"/>
    <property type="molecule type" value="Genomic_DNA"/>
</dbReference>
<dbReference type="Proteomes" id="UP001295740">
    <property type="component" value="Unassembled WGS sequence"/>
</dbReference>
<dbReference type="Pfam" id="PF12331">
    <property type="entry name" value="Rad26-like_helical_rpts"/>
    <property type="match status" value="1"/>
</dbReference>
<name>A0AAI8VY58_9PEZI</name>
<feature type="compositionally biased region" description="Basic and acidic residues" evidence="1">
    <location>
        <begin position="245"/>
        <end position="263"/>
    </location>
</feature>
<dbReference type="Pfam" id="PF21046">
    <property type="entry name" value="Rad26-like_C"/>
    <property type="match status" value="1"/>
</dbReference>
<reference evidence="5" key="1">
    <citation type="submission" date="2023-10" db="EMBL/GenBank/DDBJ databases">
        <authorList>
            <person name="Hackl T."/>
        </authorList>
    </citation>
    <scope>NUCLEOTIDE SEQUENCE</scope>
</reference>
<evidence type="ECO:0000259" key="3">
    <source>
        <dbReference type="Pfam" id="PF21046"/>
    </source>
</evidence>